<dbReference type="EMBL" id="PFME01000027">
    <property type="protein sequence ID" value="PIY95976.1"/>
    <property type="molecule type" value="Genomic_DNA"/>
</dbReference>
<evidence type="ECO:0000313" key="2">
    <source>
        <dbReference type="EMBL" id="PIY95976.1"/>
    </source>
</evidence>
<accession>A0A2M7RHX3</accession>
<dbReference type="SUPFAM" id="SSF53335">
    <property type="entry name" value="S-adenosyl-L-methionine-dependent methyltransferases"/>
    <property type="match status" value="1"/>
</dbReference>
<dbReference type="PANTHER" id="PTHR34203:SF15">
    <property type="entry name" value="SLL1173 PROTEIN"/>
    <property type="match status" value="1"/>
</dbReference>
<dbReference type="Proteomes" id="UP000230238">
    <property type="component" value="Unassembled WGS sequence"/>
</dbReference>
<dbReference type="Gene3D" id="3.40.50.150">
    <property type="entry name" value="Vaccinia Virus protein VP39"/>
    <property type="match status" value="1"/>
</dbReference>
<sequence>MNKFIQGLKLLIIDPLLFLKYLRKFFIEAILIKLPGVDAVPQNFQKNINGVLFEIDFAFFPKNEHWLRQMRFGLYEIATVECMKKILKKGDVFIDVGAHIGYLTAVGASLVGKRGQVHSFEPVPLYFEYVRKLVLQNLGYKIVPQNCALGEKTETAVMCYNGPLHSGGSSLVLGELNPAIIEGSINVSIRRLDDYLRQNKLEGVALIKIDVEGYEFPVLKGLQKYFENTDYRPPIICEITPSAYLLLGTSRQELIDYMKQYGYEAYNIMAPWRKVDITKFKEGTNVIWKAV</sequence>
<evidence type="ECO:0000259" key="1">
    <source>
        <dbReference type="Pfam" id="PF05050"/>
    </source>
</evidence>
<dbReference type="NCBIfam" id="TIGR01444">
    <property type="entry name" value="fkbM_fam"/>
    <property type="match status" value="1"/>
</dbReference>
<dbReference type="Pfam" id="PF05050">
    <property type="entry name" value="Methyltransf_21"/>
    <property type="match status" value="1"/>
</dbReference>
<feature type="domain" description="Methyltransferase FkbM" evidence="1">
    <location>
        <begin position="95"/>
        <end position="264"/>
    </location>
</feature>
<dbReference type="PANTHER" id="PTHR34203">
    <property type="entry name" value="METHYLTRANSFERASE, FKBM FAMILY PROTEIN"/>
    <property type="match status" value="1"/>
</dbReference>
<protein>
    <recommendedName>
        <fullName evidence="1">Methyltransferase FkbM domain-containing protein</fullName>
    </recommendedName>
</protein>
<comment type="caution">
    <text evidence="2">The sequence shown here is derived from an EMBL/GenBank/DDBJ whole genome shotgun (WGS) entry which is preliminary data.</text>
</comment>
<proteinExistence type="predicted"/>
<dbReference type="InterPro" id="IPR006342">
    <property type="entry name" value="FkbM_mtfrase"/>
</dbReference>
<evidence type="ECO:0000313" key="3">
    <source>
        <dbReference type="Proteomes" id="UP000230238"/>
    </source>
</evidence>
<name>A0A2M7RHX3_9BACT</name>
<gene>
    <name evidence="2" type="ORF">COY65_01885</name>
</gene>
<reference evidence="3" key="1">
    <citation type="submission" date="2017-09" db="EMBL/GenBank/DDBJ databases">
        <title>Depth-based differentiation of microbial function through sediment-hosted aquifers and enrichment of novel symbionts in the deep terrestrial subsurface.</title>
        <authorList>
            <person name="Probst A.J."/>
            <person name="Ladd B."/>
            <person name="Jarett J.K."/>
            <person name="Geller-Mcgrath D.E."/>
            <person name="Sieber C.M.K."/>
            <person name="Emerson J.B."/>
            <person name="Anantharaman K."/>
            <person name="Thomas B.C."/>
            <person name="Malmstrom R."/>
            <person name="Stieglmeier M."/>
            <person name="Klingl A."/>
            <person name="Woyke T."/>
            <person name="Ryan C.M."/>
            <person name="Banfield J.F."/>
        </authorList>
    </citation>
    <scope>NUCLEOTIDE SEQUENCE [LARGE SCALE GENOMIC DNA]</scope>
</reference>
<dbReference type="InterPro" id="IPR029063">
    <property type="entry name" value="SAM-dependent_MTases_sf"/>
</dbReference>
<dbReference type="AlphaFoldDB" id="A0A2M7RHX3"/>
<dbReference type="InterPro" id="IPR052514">
    <property type="entry name" value="SAM-dependent_MTase"/>
</dbReference>
<organism evidence="2 3">
    <name type="scientific">Candidatus Jorgensenbacteria bacterium CG_4_10_14_0_8_um_filter_39_13</name>
    <dbReference type="NCBI Taxonomy" id="1974589"/>
    <lineage>
        <taxon>Bacteria</taxon>
        <taxon>Candidatus Joergenseniibacteriota</taxon>
    </lineage>
</organism>